<keyword evidence="2" id="KW-1185">Reference proteome</keyword>
<name>A0A6N8UA46_9FIRM</name>
<protein>
    <submittedName>
        <fullName evidence="1">Uncharacterized protein</fullName>
    </submittedName>
</protein>
<evidence type="ECO:0000313" key="1">
    <source>
        <dbReference type="EMBL" id="MXQ73603.1"/>
    </source>
</evidence>
<dbReference type="SUPFAM" id="SSF69304">
    <property type="entry name" value="Tricorn protease N-terminal domain"/>
    <property type="match status" value="1"/>
</dbReference>
<dbReference type="EMBL" id="WUUQ01000002">
    <property type="protein sequence ID" value="MXQ73603.1"/>
    <property type="molecule type" value="Genomic_DNA"/>
</dbReference>
<comment type="caution">
    <text evidence="1">The sequence shown here is derived from an EMBL/GenBank/DDBJ whole genome shotgun (WGS) entry which is preliminary data.</text>
</comment>
<gene>
    <name evidence="1" type="ORF">GSF08_06605</name>
</gene>
<dbReference type="RefSeq" id="WP_160625040.1">
    <property type="nucleotide sequence ID" value="NZ_WUUQ01000002.1"/>
</dbReference>
<organism evidence="1 2">
    <name type="scientific">Copranaerobaculum intestinale</name>
    <dbReference type="NCBI Taxonomy" id="2692629"/>
    <lineage>
        <taxon>Bacteria</taxon>
        <taxon>Bacillati</taxon>
        <taxon>Bacillota</taxon>
        <taxon>Erysipelotrichia</taxon>
        <taxon>Erysipelotrichales</taxon>
        <taxon>Erysipelotrichaceae</taxon>
        <taxon>Copranaerobaculum</taxon>
    </lineage>
</organism>
<dbReference type="AlphaFoldDB" id="A0A6N8UA46"/>
<dbReference type="Proteomes" id="UP000434036">
    <property type="component" value="Unassembled WGS sequence"/>
</dbReference>
<proteinExistence type="predicted"/>
<evidence type="ECO:0000313" key="2">
    <source>
        <dbReference type="Proteomes" id="UP000434036"/>
    </source>
</evidence>
<sequence length="392" mass="46083">MIKISKYSMVVLSILCSLIMDGCYYNKEPDVWKAKEVAFAEYSFSPIEKVNNMDMTKMDDIGFVKGKLYLESFIKTDNNLWSTENLYTYDLRSNTIEQLELDHSHVARLFSIFQDKDAIIYSAMSHAKADDFPPVIASIWKAKDGKQEELFESNIDIYYRAPLFYMFGDEAYFLSHDMKTVEADVSPYVENQNVLSFQVYKNGKIKTIFSTTSKLTKGFRYNGEGEFTDYDLIFDNQKGSIGFFTATKKKKQFEYNFYDYSRKTKKLRKTILGKGDMEILGYQDKYVYGRNKGGLFLFNLESKKMMQLSEWEEGQYYNFQSLPDNVILYNYSSPYSLTEETYAIKLEDGYYKKMKIDIPNRNQSFPFFKTDGESILCFINNMYYRFTFKIKA</sequence>
<accession>A0A6N8UA46</accession>
<reference evidence="1 2" key="2">
    <citation type="submission" date="2020-01" db="EMBL/GenBank/DDBJ databases">
        <title>Clostridiaceae sp. nov. isolated from the gut of human by culturomics.</title>
        <authorList>
            <person name="Chang Y."/>
        </authorList>
    </citation>
    <scope>NUCLEOTIDE SEQUENCE [LARGE SCALE GENOMIC DNA]</scope>
    <source>
        <strain evidence="1 2">DONG20-135</strain>
    </source>
</reference>
<reference evidence="1 2" key="1">
    <citation type="submission" date="2019-12" db="EMBL/GenBank/DDBJ databases">
        <authorList>
            <person name="Yang R."/>
        </authorList>
    </citation>
    <scope>NUCLEOTIDE SEQUENCE [LARGE SCALE GENOMIC DNA]</scope>
    <source>
        <strain evidence="1 2">DONG20-135</strain>
    </source>
</reference>